<feature type="domain" description="NAD-dependent epimerase/dehydratase" evidence="1">
    <location>
        <begin position="7"/>
        <end position="229"/>
    </location>
</feature>
<keyword evidence="3" id="KW-1185">Reference proteome</keyword>
<dbReference type="InterPro" id="IPR036291">
    <property type="entry name" value="NAD(P)-bd_dom_sf"/>
</dbReference>
<dbReference type="Pfam" id="PF01370">
    <property type="entry name" value="Epimerase"/>
    <property type="match status" value="1"/>
</dbReference>
<dbReference type="SUPFAM" id="SSF51735">
    <property type="entry name" value="NAD(P)-binding Rossmann-fold domains"/>
    <property type="match status" value="1"/>
</dbReference>
<dbReference type="PANTHER" id="PTHR43245">
    <property type="entry name" value="BIFUNCTIONAL POLYMYXIN RESISTANCE PROTEIN ARNA"/>
    <property type="match status" value="1"/>
</dbReference>
<organism evidence="2 3">
    <name type="scientific">Phototrophicus methaneseepsis</name>
    <dbReference type="NCBI Taxonomy" id="2710758"/>
    <lineage>
        <taxon>Bacteria</taxon>
        <taxon>Bacillati</taxon>
        <taxon>Chloroflexota</taxon>
        <taxon>Candidatus Thermofontia</taxon>
        <taxon>Phototrophicales</taxon>
        <taxon>Phototrophicaceae</taxon>
        <taxon>Phototrophicus</taxon>
    </lineage>
</organism>
<gene>
    <name evidence="2" type="ORF">G4Y79_17815</name>
</gene>
<dbReference type="Gene3D" id="3.40.50.720">
    <property type="entry name" value="NAD(P)-binding Rossmann-like Domain"/>
    <property type="match status" value="1"/>
</dbReference>
<reference evidence="2 3" key="1">
    <citation type="submission" date="2020-02" db="EMBL/GenBank/DDBJ databases">
        <authorList>
            <person name="Zheng R.K."/>
            <person name="Sun C.M."/>
        </authorList>
    </citation>
    <scope>NUCLEOTIDE SEQUENCE [LARGE SCALE GENOMIC DNA]</scope>
    <source>
        <strain evidence="3">rifampicinis</strain>
    </source>
</reference>
<accession>A0A7S8E718</accession>
<dbReference type="Proteomes" id="UP000594468">
    <property type="component" value="Chromosome"/>
</dbReference>
<dbReference type="AlphaFoldDB" id="A0A7S8E718"/>
<dbReference type="InterPro" id="IPR050177">
    <property type="entry name" value="Lipid_A_modif_metabolic_enz"/>
</dbReference>
<sequence length="330" mass="35678">MLTGKQVLVTGATGFLGGALVRRLSADGAQVRALARRPGRDDYIKDLTDVTTVMGDVTDPASLEEAMQGVEIVFHVAAMAWGPLKKQRVVNVTGTRNVAQAATEAGVKRLVHVSTVSVYGYRNQGRVTEKTPLHPGSPPYAHSKAEGEAALRAAVEKTHLDYAIVRPGMIYGPRSTSWTRGLFRLAKLRPTPWLGDGSGTAFPIYVDDVVSLMIAAATHPAAVGEAFNVTPDPSPTWREFLGYYQALAGHQGWVGLPLIRLVKIIAPLVDAILTLRGEPQDIGRLVDQMSKQTTYSNEKAKTLLGWEPQVSLAEGVQYCVPYLQEEGLLP</sequence>
<evidence type="ECO:0000313" key="2">
    <source>
        <dbReference type="EMBL" id="QPC81532.1"/>
    </source>
</evidence>
<dbReference type="RefSeq" id="WP_195169604.1">
    <property type="nucleotide sequence ID" value="NZ_CP062983.1"/>
</dbReference>
<name>A0A7S8E718_9CHLR</name>
<dbReference type="EMBL" id="CP062983">
    <property type="protein sequence ID" value="QPC81532.1"/>
    <property type="molecule type" value="Genomic_DNA"/>
</dbReference>
<dbReference type="KEGG" id="pmet:G4Y79_17815"/>
<protein>
    <submittedName>
        <fullName evidence="2">SDR family NAD(P)-dependent oxidoreductase</fullName>
    </submittedName>
</protein>
<proteinExistence type="predicted"/>
<evidence type="ECO:0000313" key="3">
    <source>
        <dbReference type="Proteomes" id="UP000594468"/>
    </source>
</evidence>
<evidence type="ECO:0000259" key="1">
    <source>
        <dbReference type="Pfam" id="PF01370"/>
    </source>
</evidence>
<dbReference type="InterPro" id="IPR001509">
    <property type="entry name" value="Epimerase_deHydtase"/>
</dbReference>